<evidence type="ECO:0000256" key="1">
    <source>
        <dbReference type="ARBA" id="ARBA00004752"/>
    </source>
</evidence>
<accession>A0A1D7QHG7</accession>
<dbReference type="PROSITE" id="PS52029">
    <property type="entry name" value="LD_TPASE"/>
    <property type="match status" value="1"/>
</dbReference>
<sequence>MIRSKSNYRKTLFQVILFFMMTSSASAQLTFKQQQLTFPRVRGAYEDSWISLQNQLKTAKFDGPLQLYIAAYKTEGLLEVWAKRTKDKEYRLFKTYKFCAHSGTLGPKVQEGDYQTPEGIYYINIFNPMSNFHLSLGVNYPNSVDKKRSGSKPTGGDIYIHGNCVTVGCIPLTDEKIKEVYVLAVEAQNSGQTQIPVHIFPFKMNKANLDKFAVKFPQQKAFWASLQPAYQLFEQHKIVPHTLISEGKYTFK</sequence>
<evidence type="ECO:0000256" key="7">
    <source>
        <dbReference type="PROSITE-ProRule" id="PRU01373"/>
    </source>
</evidence>
<dbReference type="GO" id="GO:0008360">
    <property type="term" value="P:regulation of cell shape"/>
    <property type="evidence" value="ECO:0007669"/>
    <property type="project" value="UniProtKB-UniRule"/>
</dbReference>
<dbReference type="GO" id="GO:0016740">
    <property type="term" value="F:transferase activity"/>
    <property type="evidence" value="ECO:0007669"/>
    <property type="project" value="UniProtKB-KW"/>
</dbReference>
<reference evidence="10 11" key="1">
    <citation type="submission" date="2016-08" db="EMBL/GenBank/DDBJ databases">
        <authorList>
            <person name="Seilhamer J.J."/>
        </authorList>
    </citation>
    <scope>NUCLEOTIDE SEQUENCE [LARGE SCALE GENOMIC DNA]</scope>
    <source>
        <strain evidence="10 11">DX4</strain>
    </source>
</reference>
<feature type="active site" description="Nucleophile" evidence="7">
    <location>
        <position position="169"/>
    </location>
</feature>
<keyword evidence="3" id="KW-0808">Transferase</keyword>
<evidence type="ECO:0000256" key="8">
    <source>
        <dbReference type="SAM" id="SignalP"/>
    </source>
</evidence>
<evidence type="ECO:0000313" key="11">
    <source>
        <dbReference type="Proteomes" id="UP000094313"/>
    </source>
</evidence>
<evidence type="ECO:0000256" key="5">
    <source>
        <dbReference type="ARBA" id="ARBA00022984"/>
    </source>
</evidence>
<dbReference type="EMBL" id="CP017141">
    <property type="protein sequence ID" value="AOM78029.1"/>
    <property type="molecule type" value="Genomic_DNA"/>
</dbReference>
<dbReference type="GO" id="GO:0009252">
    <property type="term" value="P:peptidoglycan biosynthetic process"/>
    <property type="evidence" value="ECO:0007669"/>
    <property type="project" value="UniProtKB-UniPathway"/>
</dbReference>
<comment type="similarity">
    <text evidence="2">Belongs to the YkuD family.</text>
</comment>
<keyword evidence="6 7" id="KW-0961">Cell wall biogenesis/degradation</keyword>
<evidence type="ECO:0000256" key="2">
    <source>
        <dbReference type="ARBA" id="ARBA00005992"/>
    </source>
</evidence>
<dbReference type="UniPathway" id="UPA00219"/>
<feature type="signal peptide" evidence="8">
    <location>
        <begin position="1"/>
        <end position="27"/>
    </location>
</feature>
<dbReference type="PANTHER" id="PTHR36699">
    <property type="entry name" value="LD-TRANSPEPTIDASE"/>
    <property type="match status" value="1"/>
</dbReference>
<dbReference type="GO" id="GO:0004180">
    <property type="term" value="F:carboxypeptidase activity"/>
    <property type="evidence" value="ECO:0007669"/>
    <property type="project" value="UniProtKB-ARBA"/>
</dbReference>
<evidence type="ECO:0000256" key="6">
    <source>
        <dbReference type="ARBA" id="ARBA00023316"/>
    </source>
</evidence>
<dbReference type="InterPro" id="IPR038063">
    <property type="entry name" value="Transpep_catalytic_dom"/>
</dbReference>
<dbReference type="Proteomes" id="UP000094313">
    <property type="component" value="Chromosome"/>
</dbReference>
<dbReference type="AlphaFoldDB" id="A0A1D7QHG7"/>
<keyword evidence="4 7" id="KW-0133">Cell shape</keyword>
<dbReference type="KEGG" id="psty:BFS30_13080"/>
<dbReference type="SUPFAM" id="SSF141523">
    <property type="entry name" value="L,D-transpeptidase catalytic domain-like"/>
    <property type="match status" value="1"/>
</dbReference>
<feature type="chain" id="PRO_5009098588" description="L,D-TPase catalytic domain-containing protein" evidence="8">
    <location>
        <begin position="28"/>
        <end position="252"/>
    </location>
</feature>
<dbReference type="CDD" id="cd16913">
    <property type="entry name" value="YkuD_like"/>
    <property type="match status" value="1"/>
</dbReference>
<comment type="pathway">
    <text evidence="1 7">Cell wall biogenesis; peptidoglycan biosynthesis.</text>
</comment>
<dbReference type="Pfam" id="PF03734">
    <property type="entry name" value="YkuD"/>
    <property type="match status" value="1"/>
</dbReference>
<keyword evidence="5 7" id="KW-0573">Peptidoglycan synthesis</keyword>
<evidence type="ECO:0000313" key="10">
    <source>
        <dbReference type="EMBL" id="AOM78029.1"/>
    </source>
</evidence>
<dbReference type="OrthoDB" id="9809748at2"/>
<evidence type="ECO:0000256" key="3">
    <source>
        <dbReference type="ARBA" id="ARBA00022679"/>
    </source>
</evidence>
<evidence type="ECO:0000256" key="4">
    <source>
        <dbReference type="ARBA" id="ARBA00022960"/>
    </source>
</evidence>
<keyword evidence="11" id="KW-1185">Reference proteome</keyword>
<organism evidence="10 11">
    <name type="scientific">Pedobacter steynii</name>
    <dbReference type="NCBI Taxonomy" id="430522"/>
    <lineage>
        <taxon>Bacteria</taxon>
        <taxon>Pseudomonadati</taxon>
        <taxon>Bacteroidota</taxon>
        <taxon>Sphingobacteriia</taxon>
        <taxon>Sphingobacteriales</taxon>
        <taxon>Sphingobacteriaceae</taxon>
        <taxon>Pedobacter</taxon>
    </lineage>
</organism>
<feature type="active site" description="Proton donor/acceptor" evidence="7">
    <location>
        <position position="161"/>
    </location>
</feature>
<evidence type="ECO:0000259" key="9">
    <source>
        <dbReference type="PROSITE" id="PS52029"/>
    </source>
</evidence>
<dbReference type="InterPro" id="IPR005490">
    <property type="entry name" value="LD_TPept_cat_dom"/>
</dbReference>
<feature type="domain" description="L,D-TPase catalytic" evidence="9">
    <location>
        <begin position="67"/>
        <end position="200"/>
    </location>
</feature>
<gene>
    <name evidence="10" type="ORF">BFS30_13080</name>
</gene>
<keyword evidence="8" id="KW-0732">Signal</keyword>
<protein>
    <recommendedName>
        <fullName evidence="9">L,D-TPase catalytic domain-containing protein</fullName>
    </recommendedName>
</protein>
<proteinExistence type="inferred from homology"/>
<dbReference type="PANTHER" id="PTHR36699:SF1">
    <property type="entry name" value="L,D-TRANSPEPTIDASE YAFK-RELATED"/>
    <property type="match status" value="1"/>
</dbReference>
<dbReference type="GO" id="GO:0071555">
    <property type="term" value="P:cell wall organization"/>
    <property type="evidence" value="ECO:0007669"/>
    <property type="project" value="UniProtKB-UniRule"/>
</dbReference>
<name>A0A1D7QHG7_9SPHI</name>